<organism evidence="3 4">
    <name type="scientific">Tupaia chinensis</name>
    <name type="common">Chinese tree shrew</name>
    <name type="synonym">Tupaia belangeri chinensis</name>
    <dbReference type="NCBI Taxonomy" id="246437"/>
    <lineage>
        <taxon>Eukaryota</taxon>
        <taxon>Metazoa</taxon>
        <taxon>Chordata</taxon>
        <taxon>Craniata</taxon>
        <taxon>Vertebrata</taxon>
        <taxon>Euteleostomi</taxon>
        <taxon>Mammalia</taxon>
        <taxon>Eutheria</taxon>
        <taxon>Euarchontoglires</taxon>
        <taxon>Scandentia</taxon>
        <taxon>Tupaiidae</taxon>
        <taxon>Tupaia</taxon>
    </lineage>
</organism>
<dbReference type="Proteomes" id="UP000011518">
    <property type="component" value="Unassembled WGS sequence"/>
</dbReference>
<keyword evidence="3" id="KW-0808">Transferase</keyword>
<feature type="compositionally biased region" description="Acidic residues" evidence="2">
    <location>
        <begin position="229"/>
        <end position="249"/>
    </location>
</feature>
<keyword evidence="4" id="KW-1185">Reference proteome</keyword>
<dbReference type="GO" id="GO:0016740">
    <property type="term" value="F:transferase activity"/>
    <property type="evidence" value="ECO:0007669"/>
    <property type="project" value="UniProtKB-KW"/>
</dbReference>
<dbReference type="PANTHER" id="PTHR21686:SF12">
    <property type="entry name" value="DEOXYNUCLEOTIDYLTRANSFERASE TERMINAL-INTERACTING PROTEIN 2"/>
    <property type="match status" value="1"/>
</dbReference>
<gene>
    <name evidence="3" type="ORF">TREES_T100006775</name>
</gene>
<sequence length="357" mass="40479">MQKQCFNVREEKQANVASFKEIKKQNLDEEANGLTDEEKEIKEESSRLKCLSELQDTSIQQLASERYSTPQKNETTLESSNLNCEAVMKSLAQTFAVVEVGRWNEERKSTIKNDLTKFGDCGDDNEDSTVIGFSEDHGEGNVDDECTTTLYKSEINTCQHKDDSVLLVLSSDESQQSEHSEDEEDTSCFVEDSGQKESLSGHPRNMSHDNAFFIDTTPGLNSDKNVYLEEEEKASESATNEEEEEDEKSEEPSNLDRSKDEISDGEDDLLSYTKSKLLMLTSSSINPGLSIKRLGGLYINFSADKLQSKKRTLTQIKEKRKNALLQKAIITPDFEKNYCVPPYSESKHQLQKKRRKE</sequence>
<evidence type="ECO:0000313" key="3">
    <source>
        <dbReference type="EMBL" id="ELW61948.1"/>
    </source>
</evidence>
<dbReference type="AlphaFoldDB" id="L9KGY9"/>
<protein>
    <submittedName>
        <fullName evidence="3">Deoxynucleotidyltransferase terminal-interacting protein 2</fullName>
    </submittedName>
</protein>
<dbReference type="EMBL" id="KB320848">
    <property type="protein sequence ID" value="ELW61948.1"/>
    <property type="molecule type" value="Genomic_DNA"/>
</dbReference>
<evidence type="ECO:0000313" key="4">
    <source>
        <dbReference type="Proteomes" id="UP000011518"/>
    </source>
</evidence>
<dbReference type="GO" id="GO:0003723">
    <property type="term" value="F:RNA binding"/>
    <property type="evidence" value="ECO:0007669"/>
    <property type="project" value="TreeGrafter"/>
</dbReference>
<dbReference type="GO" id="GO:0006396">
    <property type="term" value="P:RNA processing"/>
    <property type="evidence" value="ECO:0007669"/>
    <property type="project" value="TreeGrafter"/>
</dbReference>
<feature type="region of interest" description="Disordered" evidence="2">
    <location>
        <begin position="171"/>
        <end position="217"/>
    </location>
</feature>
<evidence type="ECO:0000256" key="2">
    <source>
        <dbReference type="SAM" id="MobiDB-lite"/>
    </source>
</evidence>
<evidence type="ECO:0000256" key="1">
    <source>
        <dbReference type="SAM" id="Coils"/>
    </source>
</evidence>
<dbReference type="PANTHER" id="PTHR21686">
    <property type="entry name" value="DEOXYNUCLEOTIDYLTRANSFERASE TERMINAL-INTERACTING PROTEIN 2"/>
    <property type="match status" value="1"/>
</dbReference>
<feature type="coiled-coil region" evidence="1">
    <location>
        <begin position="17"/>
        <end position="54"/>
    </location>
</feature>
<feature type="region of interest" description="Disordered" evidence="2">
    <location>
        <begin position="229"/>
        <end position="267"/>
    </location>
</feature>
<keyword evidence="1" id="KW-0175">Coiled coil</keyword>
<accession>L9KGY9</accession>
<feature type="compositionally biased region" description="Basic and acidic residues" evidence="2">
    <location>
        <begin position="250"/>
        <end position="262"/>
    </location>
</feature>
<dbReference type="InterPro" id="IPR039883">
    <property type="entry name" value="Fcf2/DNTTIP2"/>
</dbReference>
<proteinExistence type="predicted"/>
<reference evidence="4" key="2">
    <citation type="journal article" date="2013" name="Nat. Commun.">
        <title>Genome of the Chinese tree shrew.</title>
        <authorList>
            <person name="Fan Y."/>
            <person name="Huang Z.Y."/>
            <person name="Cao C.C."/>
            <person name="Chen C.S."/>
            <person name="Chen Y.X."/>
            <person name="Fan D.D."/>
            <person name="He J."/>
            <person name="Hou H.L."/>
            <person name="Hu L."/>
            <person name="Hu X.T."/>
            <person name="Jiang X.T."/>
            <person name="Lai R."/>
            <person name="Lang Y.S."/>
            <person name="Liang B."/>
            <person name="Liao S.G."/>
            <person name="Mu D."/>
            <person name="Ma Y.Y."/>
            <person name="Niu Y.Y."/>
            <person name="Sun X.Q."/>
            <person name="Xia J.Q."/>
            <person name="Xiao J."/>
            <person name="Xiong Z.Q."/>
            <person name="Xu L."/>
            <person name="Yang L."/>
            <person name="Zhang Y."/>
            <person name="Zhao W."/>
            <person name="Zhao X.D."/>
            <person name="Zheng Y.T."/>
            <person name="Zhou J.M."/>
            <person name="Zhu Y.B."/>
            <person name="Zhang G.J."/>
            <person name="Wang J."/>
            <person name="Yao Y.G."/>
        </authorList>
    </citation>
    <scope>NUCLEOTIDE SEQUENCE [LARGE SCALE GENOMIC DNA]</scope>
</reference>
<dbReference type="STRING" id="246437.L9KGY9"/>
<name>L9KGY9_TUPCH</name>
<dbReference type="GO" id="GO:0005730">
    <property type="term" value="C:nucleolus"/>
    <property type="evidence" value="ECO:0007669"/>
    <property type="project" value="TreeGrafter"/>
</dbReference>
<reference evidence="4" key="1">
    <citation type="submission" date="2012-07" db="EMBL/GenBank/DDBJ databases">
        <title>Genome of the Chinese tree shrew, a rising model animal genetically related to primates.</title>
        <authorList>
            <person name="Zhang G."/>
            <person name="Fan Y."/>
            <person name="Yao Y."/>
            <person name="Huang Z."/>
        </authorList>
    </citation>
    <scope>NUCLEOTIDE SEQUENCE [LARGE SCALE GENOMIC DNA]</scope>
</reference>
<dbReference type="InParanoid" id="L9KGY9"/>